<name>A0A072TRR4_MEDTR</name>
<reference evidence="2 4" key="1">
    <citation type="journal article" date="2011" name="Nature">
        <title>The Medicago genome provides insight into the evolution of rhizobial symbioses.</title>
        <authorList>
            <person name="Young N.D."/>
            <person name="Debelle F."/>
            <person name="Oldroyd G.E."/>
            <person name="Geurts R."/>
            <person name="Cannon S.B."/>
            <person name="Udvardi M.K."/>
            <person name="Benedito V.A."/>
            <person name="Mayer K.F."/>
            <person name="Gouzy J."/>
            <person name="Schoof H."/>
            <person name="Van de Peer Y."/>
            <person name="Proost S."/>
            <person name="Cook D.R."/>
            <person name="Meyers B.C."/>
            <person name="Spannagl M."/>
            <person name="Cheung F."/>
            <person name="De Mita S."/>
            <person name="Krishnakumar V."/>
            <person name="Gundlach H."/>
            <person name="Zhou S."/>
            <person name="Mudge J."/>
            <person name="Bharti A.K."/>
            <person name="Murray J.D."/>
            <person name="Naoumkina M.A."/>
            <person name="Rosen B."/>
            <person name="Silverstein K.A."/>
            <person name="Tang H."/>
            <person name="Rombauts S."/>
            <person name="Zhao P.X."/>
            <person name="Zhou P."/>
            <person name="Barbe V."/>
            <person name="Bardou P."/>
            <person name="Bechner M."/>
            <person name="Bellec A."/>
            <person name="Berger A."/>
            <person name="Berges H."/>
            <person name="Bidwell S."/>
            <person name="Bisseling T."/>
            <person name="Choisne N."/>
            <person name="Couloux A."/>
            <person name="Denny R."/>
            <person name="Deshpande S."/>
            <person name="Dai X."/>
            <person name="Doyle J.J."/>
            <person name="Dudez A.M."/>
            <person name="Farmer A.D."/>
            <person name="Fouteau S."/>
            <person name="Franken C."/>
            <person name="Gibelin C."/>
            <person name="Gish J."/>
            <person name="Goldstein S."/>
            <person name="Gonzalez A.J."/>
            <person name="Green P.J."/>
            <person name="Hallab A."/>
            <person name="Hartog M."/>
            <person name="Hua A."/>
            <person name="Humphray S.J."/>
            <person name="Jeong D.H."/>
            <person name="Jing Y."/>
            <person name="Jocker A."/>
            <person name="Kenton S.M."/>
            <person name="Kim D.J."/>
            <person name="Klee K."/>
            <person name="Lai H."/>
            <person name="Lang C."/>
            <person name="Lin S."/>
            <person name="Macmil S.L."/>
            <person name="Magdelenat G."/>
            <person name="Matthews L."/>
            <person name="McCorrison J."/>
            <person name="Monaghan E.L."/>
            <person name="Mun J.H."/>
            <person name="Najar F.Z."/>
            <person name="Nicholson C."/>
            <person name="Noirot C."/>
            <person name="O'Bleness M."/>
            <person name="Paule C.R."/>
            <person name="Poulain J."/>
            <person name="Prion F."/>
            <person name="Qin B."/>
            <person name="Qu C."/>
            <person name="Retzel E.F."/>
            <person name="Riddle C."/>
            <person name="Sallet E."/>
            <person name="Samain S."/>
            <person name="Samson N."/>
            <person name="Sanders I."/>
            <person name="Saurat O."/>
            <person name="Scarpelli C."/>
            <person name="Schiex T."/>
            <person name="Segurens B."/>
            <person name="Severin A.J."/>
            <person name="Sherrier D.J."/>
            <person name="Shi R."/>
            <person name="Sims S."/>
            <person name="Singer S.R."/>
            <person name="Sinharoy S."/>
            <person name="Sterck L."/>
            <person name="Viollet A."/>
            <person name="Wang B.B."/>
            <person name="Wang K."/>
            <person name="Wang M."/>
            <person name="Wang X."/>
            <person name="Warfsmann J."/>
            <person name="Weissenbach J."/>
            <person name="White D.D."/>
            <person name="White J.D."/>
            <person name="Wiley G.B."/>
            <person name="Wincker P."/>
            <person name="Xing Y."/>
            <person name="Yang L."/>
            <person name="Yao Z."/>
            <person name="Ying F."/>
            <person name="Zhai J."/>
            <person name="Zhou L."/>
            <person name="Zuber A."/>
            <person name="Denarie J."/>
            <person name="Dixon R.A."/>
            <person name="May G.D."/>
            <person name="Schwartz D.C."/>
            <person name="Rogers J."/>
            <person name="Quetier F."/>
            <person name="Town C.D."/>
            <person name="Roe B.A."/>
        </authorList>
    </citation>
    <scope>NUCLEOTIDE SEQUENCE [LARGE SCALE GENOMIC DNA]</scope>
    <source>
        <strain evidence="2">A17</strain>
        <strain evidence="3 4">cv. Jemalong A17</strain>
    </source>
</reference>
<dbReference type="EMBL" id="CM001224">
    <property type="protein sequence ID" value="KEH19538.1"/>
    <property type="molecule type" value="Genomic_DNA"/>
</dbReference>
<feature type="region of interest" description="Disordered" evidence="1">
    <location>
        <begin position="78"/>
        <end position="110"/>
    </location>
</feature>
<protein>
    <submittedName>
        <fullName evidence="2 3">Uncharacterized protein</fullName>
    </submittedName>
</protein>
<dbReference type="Proteomes" id="UP000002051">
    <property type="component" value="Chromosome 8"/>
</dbReference>
<evidence type="ECO:0000313" key="2">
    <source>
        <dbReference type="EMBL" id="KEH19538.1"/>
    </source>
</evidence>
<organism evidence="2 4">
    <name type="scientific">Medicago truncatula</name>
    <name type="common">Barrel medic</name>
    <name type="synonym">Medicago tribuloides</name>
    <dbReference type="NCBI Taxonomy" id="3880"/>
    <lineage>
        <taxon>Eukaryota</taxon>
        <taxon>Viridiplantae</taxon>
        <taxon>Streptophyta</taxon>
        <taxon>Embryophyta</taxon>
        <taxon>Tracheophyta</taxon>
        <taxon>Spermatophyta</taxon>
        <taxon>Magnoliopsida</taxon>
        <taxon>eudicotyledons</taxon>
        <taxon>Gunneridae</taxon>
        <taxon>Pentapetalae</taxon>
        <taxon>rosids</taxon>
        <taxon>fabids</taxon>
        <taxon>Fabales</taxon>
        <taxon>Fabaceae</taxon>
        <taxon>Papilionoideae</taxon>
        <taxon>50 kb inversion clade</taxon>
        <taxon>NPAAA clade</taxon>
        <taxon>Hologalegina</taxon>
        <taxon>IRL clade</taxon>
        <taxon>Trifolieae</taxon>
        <taxon>Medicago</taxon>
    </lineage>
</organism>
<evidence type="ECO:0000313" key="3">
    <source>
        <dbReference type="EnsemblPlants" id="KEH19538"/>
    </source>
</evidence>
<feature type="compositionally biased region" description="Low complexity" evidence="1">
    <location>
        <begin position="101"/>
        <end position="110"/>
    </location>
</feature>
<keyword evidence="4" id="KW-1185">Reference proteome</keyword>
<gene>
    <name evidence="2" type="ordered locus">MTR_8g463630</name>
</gene>
<evidence type="ECO:0000256" key="1">
    <source>
        <dbReference type="SAM" id="MobiDB-lite"/>
    </source>
</evidence>
<proteinExistence type="predicted"/>
<dbReference type="EnsemblPlants" id="KEH19538">
    <property type="protein sequence ID" value="KEH19538"/>
    <property type="gene ID" value="MTR_8g463630"/>
</dbReference>
<reference evidence="2 4" key="2">
    <citation type="journal article" date="2014" name="BMC Genomics">
        <title>An improved genome release (version Mt4.0) for the model legume Medicago truncatula.</title>
        <authorList>
            <person name="Tang H."/>
            <person name="Krishnakumar V."/>
            <person name="Bidwell S."/>
            <person name="Rosen B."/>
            <person name="Chan A."/>
            <person name="Zhou S."/>
            <person name="Gentzbittel L."/>
            <person name="Childs K.L."/>
            <person name="Yandell M."/>
            <person name="Gundlach H."/>
            <person name="Mayer K.F."/>
            <person name="Schwartz D.C."/>
            <person name="Town C.D."/>
        </authorList>
    </citation>
    <scope>GENOME REANNOTATION</scope>
    <source>
        <strain evidence="2">A17</strain>
        <strain evidence="3 4">cv. Jemalong A17</strain>
    </source>
</reference>
<reference evidence="3" key="3">
    <citation type="submission" date="2015-04" db="UniProtKB">
        <authorList>
            <consortium name="EnsemblPlants"/>
        </authorList>
    </citation>
    <scope>IDENTIFICATION</scope>
    <source>
        <strain evidence="3">cv. Jemalong A17</strain>
    </source>
</reference>
<sequence length="120" mass="13328">MWHQPLCNLARRVHYSLWRAQGNGYSLGRVLAKASDLAREASDGLAYSPGESAYSPCFEEKGRTREKENKRELLIDFVKPKQNHRTTSTTTPLPASRDHSSPSPSITAAPPSIFCIDSLV</sequence>
<evidence type="ECO:0000313" key="4">
    <source>
        <dbReference type="Proteomes" id="UP000002051"/>
    </source>
</evidence>
<dbReference type="HOGENOM" id="CLU_2053162_0_0_1"/>
<dbReference type="AlphaFoldDB" id="A0A072TRR4"/>
<accession>A0A072TRR4</accession>